<dbReference type="EC" id="3.6.4.13" evidence="1"/>
<feature type="region of interest" description="Disordered" evidence="6">
    <location>
        <begin position="560"/>
        <end position="632"/>
    </location>
</feature>
<keyword evidence="4" id="KW-0347">Helicase</keyword>
<comment type="caution">
    <text evidence="9">The sequence shown here is derived from an EMBL/GenBank/DDBJ whole genome shotgun (WGS) entry which is preliminary data.</text>
</comment>
<feature type="region of interest" description="Disordered" evidence="6">
    <location>
        <begin position="337"/>
        <end position="367"/>
    </location>
</feature>
<feature type="compositionally biased region" description="Basic and acidic residues" evidence="6">
    <location>
        <begin position="354"/>
        <end position="363"/>
    </location>
</feature>
<feature type="region of interest" description="Disordered" evidence="6">
    <location>
        <begin position="501"/>
        <end position="528"/>
    </location>
</feature>
<accession>A0ABD6EGT7</accession>
<feature type="compositionally biased region" description="Basic and acidic residues" evidence="6">
    <location>
        <begin position="218"/>
        <end position="250"/>
    </location>
</feature>
<feature type="region of interest" description="Disordered" evidence="6">
    <location>
        <begin position="276"/>
        <end position="323"/>
    </location>
</feature>
<feature type="compositionally biased region" description="Polar residues" evidence="6">
    <location>
        <begin position="612"/>
        <end position="622"/>
    </location>
</feature>
<evidence type="ECO:0000256" key="4">
    <source>
        <dbReference type="ARBA" id="ARBA00022806"/>
    </source>
</evidence>
<keyword evidence="10" id="KW-1185">Reference proteome</keyword>
<name>A0ABD6EGT7_9BILA</name>
<feature type="region of interest" description="Disordered" evidence="6">
    <location>
        <begin position="102"/>
        <end position="127"/>
    </location>
</feature>
<dbReference type="SUPFAM" id="SSF52540">
    <property type="entry name" value="P-loop containing nucleoside triphosphate hydrolases"/>
    <property type="match status" value="1"/>
</dbReference>
<evidence type="ECO:0000256" key="2">
    <source>
        <dbReference type="ARBA" id="ARBA00022741"/>
    </source>
</evidence>
<feature type="compositionally biased region" description="Polar residues" evidence="6">
    <location>
        <begin position="589"/>
        <end position="598"/>
    </location>
</feature>
<keyword evidence="5" id="KW-0067">ATP-binding</keyword>
<feature type="region of interest" description="Disordered" evidence="6">
    <location>
        <begin position="1071"/>
        <end position="1098"/>
    </location>
</feature>
<evidence type="ECO:0000256" key="3">
    <source>
        <dbReference type="ARBA" id="ARBA00022801"/>
    </source>
</evidence>
<feature type="compositionally biased region" description="Polar residues" evidence="6">
    <location>
        <begin position="278"/>
        <end position="297"/>
    </location>
</feature>
<dbReference type="Proteomes" id="UP001608902">
    <property type="component" value="Unassembled WGS sequence"/>
</dbReference>
<keyword evidence="3" id="KW-0378">Hydrolase</keyword>
<dbReference type="CDD" id="cd18787">
    <property type="entry name" value="SF2_C_DEAD"/>
    <property type="match status" value="1"/>
</dbReference>
<keyword evidence="2" id="KW-0547">Nucleotide-binding</keyword>
<feature type="domain" description="Helicase C-terminal" evidence="8">
    <location>
        <begin position="911"/>
        <end position="1062"/>
    </location>
</feature>
<evidence type="ECO:0000256" key="6">
    <source>
        <dbReference type="SAM" id="MobiDB-lite"/>
    </source>
</evidence>
<evidence type="ECO:0000313" key="9">
    <source>
        <dbReference type="EMBL" id="MFH4975772.1"/>
    </source>
</evidence>
<dbReference type="PROSITE" id="PS51194">
    <property type="entry name" value="HELICASE_CTER"/>
    <property type="match status" value="1"/>
</dbReference>
<dbReference type="InterPro" id="IPR001650">
    <property type="entry name" value="Helicase_C-like"/>
</dbReference>
<dbReference type="GO" id="GO:0005524">
    <property type="term" value="F:ATP binding"/>
    <property type="evidence" value="ECO:0007669"/>
    <property type="project" value="UniProtKB-KW"/>
</dbReference>
<dbReference type="GO" id="GO:0003724">
    <property type="term" value="F:RNA helicase activity"/>
    <property type="evidence" value="ECO:0007669"/>
    <property type="project" value="UniProtKB-EC"/>
</dbReference>
<dbReference type="GO" id="GO:0016787">
    <property type="term" value="F:hydrolase activity"/>
    <property type="evidence" value="ECO:0007669"/>
    <property type="project" value="UniProtKB-KW"/>
</dbReference>
<dbReference type="SMART" id="SM00490">
    <property type="entry name" value="HELICc"/>
    <property type="match status" value="1"/>
</dbReference>
<dbReference type="SMART" id="SM00487">
    <property type="entry name" value="DEXDc"/>
    <property type="match status" value="1"/>
</dbReference>
<feature type="region of interest" description="Disordered" evidence="6">
    <location>
        <begin position="211"/>
        <end position="250"/>
    </location>
</feature>
<feature type="domain" description="Helicase ATP-binding" evidence="7">
    <location>
        <begin position="707"/>
        <end position="884"/>
    </location>
</feature>
<organism evidence="9 10">
    <name type="scientific">Gnathostoma spinigerum</name>
    <dbReference type="NCBI Taxonomy" id="75299"/>
    <lineage>
        <taxon>Eukaryota</taxon>
        <taxon>Metazoa</taxon>
        <taxon>Ecdysozoa</taxon>
        <taxon>Nematoda</taxon>
        <taxon>Chromadorea</taxon>
        <taxon>Rhabditida</taxon>
        <taxon>Spirurina</taxon>
        <taxon>Gnathostomatomorpha</taxon>
        <taxon>Gnathostomatoidea</taxon>
        <taxon>Gnathostomatidae</taxon>
        <taxon>Gnathostoma</taxon>
    </lineage>
</organism>
<sequence length="1098" mass="121874">MFTFVQWFVTHVHVIIQIYNCFSLITLQRSQFKNFGLSELSFALAKRCFLHSGISVLVQFRLFCFSELFDKKMSGGYGRGRPISLNEDSQRGQSSMNEILPKVSSSGSFNEDQSKSGNDGQKINDKGEVTGSMSAYQFSNKKEHSFDPSDGWERAEEVSRCRDDEFGSGDSGGFVRNRSVGFGENNILKGLPNEDESNHDSSKEFVDFTGSELGGPSDNEKFGGHKDDSFSGSRYERKASNERPVFDRGGYRGRSGFSSYGCGGFGRGGGGRGFTGHFDNSFSRPGSRGRLSNYSNEEFSRDDSSRRYGSSGERGGVSRLRDGELCRDGSNARQWCDVNEGPFGRNDEGTSSNRRADESDRYTGDYPVPSASRGRFFRGFAREGFANVRGGGIGNEGFKPRSSGDSEQFAKNGSKARFSRFIDSGRGRVDDSDGFSFKNEHSDSNRRLGFSATSENQFGKGVSRGGFSNYVSRVFGQIASREGSDEKEIIAKGFSATNEGRFGFGAGRGSEKMTGPELTGGSSRGRPLFKVEGRVGRAGRSAFPVRDRGPAVMENVRDEFLHPGGTRTSHGGRGAFEDDNEGGYGMRTFYSSGRNNLSDSREDSWRRDKNASSDPNDNGVTTQKRDKQQRSFYIPKARSLDEMFEEDAMNAPQNVDDLDLPVQITGIPRDTVSVLECWEDAEFDSVLYDTLSKCHYARPRRIQAAAIPIILQGYDLLGHAETGSGKSGAFLLPITADIMRGHLQSDRGCPVALIISPTHELALQLFNQAKKFAANTGVTVAKAYGQYNRFSNIQEINGGCSILIGTPGRIKDFTDAKVIRYDRLRYLVLDEGDRLLELGFFDIIEQIIHSHGFPEDRQSLIFSATISREAQELASRVLKRNYVFLSNGRMTEANQRVQQNFLLVDGPKLAMLLQLLEDEKSKDGRIMKTLIFTGRKKDADIVSSYLSSKYIPSTSLHGDRDQGQREEAVNDLRNGRKEVLVATDVAARGLDIPGLEHVINYDLPDNVYTYVHRIGRTGRTHEGKATTFLSAADRSHRDILKEIVKRVRNVQQIPPQFLVDLAEGRGIYGEEGYSKEQTSPYETSRKTAIMNEENSGWE</sequence>
<dbReference type="PANTHER" id="PTHR47958">
    <property type="entry name" value="ATP-DEPENDENT RNA HELICASE DBP3"/>
    <property type="match status" value="1"/>
</dbReference>
<evidence type="ECO:0000256" key="1">
    <source>
        <dbReference type="ARBA" id="ARBA00012552"/>
    </source>
</evidence>
<dbReference type="Pfam" id="PF00271">
    <property type="entry name" value="Helicase_C"/>
    <property type="match status" value="1"/>
</dbReference>
<dbReference type="EMBL" id="JBGFUD010001115">
    <property type="protein sequence ID" value="MFH4975772.1"/>
    <property type="molecule type" value="Genomic_DNA"/>
</dbReference>
<dbReference type="InterPro" id="IPR014001">
    <property type="entry name" value="Helicase_ATP-bd"/>
</dbReference>
<evidence type="ECO:0000313" key="10">
    <source>
        <dbReference type="Proteomes" id="UP001608902"/>
    </source>
</evidence>
<proteinExistence type="predicted"/>
<dbReference type="InterPro" id="IPR027417">
    <property type="entry name" value="P-loop_NTPase"/>
</dbReference>
<protein>
    <recommendedName>
        <fullName evidence="1">RNA helicase</fullName>
        <ecNumber evidence="1">3.6.4.13</ecNumber>
    </recommendedName>
</protein>
<feature type="compositionally biased region" description="Basic and acidic residues" evidence="6">
    <location>
        <begin position="599"/>
        <end position="611"/>
    </location>
</feature>
<evidence type="ECO:0000256" key="5">
    <source>
        <dbReference type="ARBA" id="ARBA00022840"/>
    </source>
</evidence>
<dbReference type="InterPro" id="IPR011545">
    <property type="entry name" value="DEAD/DEAH_box_helicase_dom"/>
</dbReference>
<dbReference type="PROSITE" id="PS51192">
    <property type="entry name" value="HELICASE_ATP_BIND_1"/>
    <property type="match status" value="1"/>
</dbReference>
<feature type="compositionally biased region" description="Polar residues" evidence="6">
    <location>
        <begin position="102"/>
        <end position="121"/>
    </location>
</feature>
<evidence type="ECO:0000259" key="8">
    <source>
        <dbReference type="PROSITE" id="PS51194"/>
    </source>
</evidence>
<reference evidence="9 10" key="1">
    <citation type="submission" date="2024-08" db="EMBL/GenBank/DDBJ databases">
        <title>Gnathostoma spinigerum genome.</title>
        <authorList>
            <person name="Gonzalez-Bertolin B."/>
            <person name="Monzon S."/>
            <person name="Zaballos A."/>
            <person name="Jimenez P."/>
            <person name="Dekumyoy P."/>
            <person name="Varona S."/>
            <person name="Cuesta I."/>
            <person name="Sumanam S."/>
            <person name="Adisakwattana P."/>
            <person name="Gasser R.B."/>
            <person name="Hernandez-Gonzalez A."/>
            <person name="Young N.D."/>
            <person name="Perteguer M.J."/>
        </authorList>
    </citation>
    <scope>NUCLEOTIDE SEQUENCE [LARGE SCALE GENOMIC DNA]</scope>
    <source>
        <strain evidence="9">AL3</strain>
        <tissue evidence="9">Liver</tissue>
    </source>
</reference>
<evidence type="ECO:0000259" key="7">
    <source>
        <dbReference type="PROSITE" id="PS51192"/>
    </source>
</evidence>
<gene>
    <name evidence="9" type="ORF">AB6A40_002481</name>
</gene>
<dbReference type="Pfam" id="PF00270">
    <property type="entry name" value="DEAD"/>
    <property type="match status" value="1"/>
</dbReference>
<dbReference type="AlphaFoldDB" id="A0ABD6EGT7"/>
<dbReference type="Gene3D" id="3.40.50.300">
    <property type="entry name" value="P-loop containing nucleotide triphosphate hydrolases"/>
    <property type="match status" value="2"/>
</dbReference>